<organism evidence="7 8">
    <name type="scientific">Proteus terrae subsp. cibarius</name>
    <dbReference type="NCBI Taxonomy" id="626774"/>
    <lineage>
        <taxon>Bacteria</taxon>
        <taxon>Pseudomonadati</taxon>
        <taxon>Pseudomonadota</taxon>
        <taxon>Gammaproteobacteria</taxon>
        <taxon>Enterobacterales</taxon>
        <taxon>Morganellaceae</taxon>
        <taxon>Proteus</taxon>
    </lineage>
</organism>
<dbReference type="Proteomes" id="UP000612266">
    <property type="component" value="Unassembled WGS sequence"/>
</dbReference>
<keyword evidence="4 6" id="KW-1133">Transmembrane helix</keyword>
<reference evidence="7" key="1">
    <citation type="submission" date="2020-11" db="EMBL/GenBank/DDBJ databases">
        <title>Enhanced detection system for hospital associated transmission using whole genome sequencing surveillance.</title>
        <authorList>
            <person name="Harrison L.H."/>
            <person name="Van Tyne D."/>
            <person name="Marsh J.W."/>
            <person name="Griffith M.P."/>
            <person name="Snyder D.J."/>
            <person name="Cooper V.S."/>
            <person name="Mustapha M."/>
        </authorList>
    </citation>
    <scope>NUCLEOTIDE SEQUENCE</scope>
    <source>
        <strain evidence="7">PR00070</strain>
    </source>
</reference>
<accession>A0A8I0WUE9</accession>
<keyword evidence="2" id="KW-1003">Cell membrane</keyword>
<dbReference type="EMBL" id="JADSJR010000031">
    <property type="protein sequence ID" value="MBG2916049.1"/>
    <property type="molecule type" value="Genomic_DNA"/>
</dbReference>
<keyword evidence="5 6" id="KW-0472">Membrane</keyword>
<dbReference type="InterPro" id="IPR025594">
    <property type="entry name" value="YebO"/>
</dbReference>
<evidence type="ECO:0000256" key="4">
    <source>
        <dbReference type="ARBA" id="ARBA00022989"/>
    </source>
</evidence>
<dbReference type="RefSeq" id="WP_109402506.1">
    <property type="nucleotide sequence ID" value="NZ_JADSAH010000007.1"/>
</dbReference>
<dbReference type="Pfam" id="PF13974">
    <property type="entry name" value="YebO"/>
    <property type="match status" value="1"/>
</dbReference>
<evidence type="ECO:0000256" key="2">
    <source>
        <dbReference type="ARBA" id="ARBA00022475"/>
    </source>
</evidence>
<comment type="subcellular location">
    <subcellularLocation>
        <location evidence="1">Cell membrane</location>
        <topology evidence="1">Single-pass membrane protein</topology>
    </subcellularLocation>
</comment>
<sequence length="153" mass="17843">MDPFFIVYIILLIISIVFWFFLNRASVRADRVVELLEAIDKKNRRQVELLTSLLESSSITLSNEEKEKLVIDYFREAQVIGDNILSSDGKLNESMIIKFARYGNKYIERQKSQGDDISEAIDLFTMLKNEKFSLLPPKNKKIANELFKQNINF</sequence>
<evidence type="ECO:0000313" key="7">
    <source>
        <dbReference type="EMBL" id="MBG2916049.1"/>
    </source>
</evidence>
<keyword evidence="3 6" id="KW-0812">Transmembrane</keyword>
<evidence type="ECO:0000313" key="8">
    <source>
        <dbReference type="Proteomes" id="UP000612266"/>
    </source>
</evidence>
<evidence type="ECO:0000256" key="3">
    <source>
        <dbReference type="ARBA" id="ARBA00022692"/>
    </source>
</evidence>
<gene>
    <name evidence="7" type="ORF">I4901_16910</name>
</gene>
<feature type="transmembrane region" description="Helical" evidence="6">
    <location>
        <begin position="6"/>
        <end position="22"/>
    </location>
</feature>
<dbReference type="AlphaFoldDB" id="A0A8I0WUE9"/>
<evidence type="ECO:0000256" key="1">
    <source>
        <dbReference type="ARBA" id="ARBA00004162"/>
    </source>
</evidence>
<evidence type="ECO:0000256" key="6">
    <source>
        <dbReference type="SAM" id="Phobius"/>
    </source>
</evidence>
<protein>
    <submittedName>
        <fullName evidence="7">Uncharacterized protein</fullName>
    </submittedName>
</protein>
<comment type="caution">
    <text evidence="7">The sequence shown here is derived from an EMBL/GenBank/DDBJ whole genome shotgun (WGS) entry which is preliminary data.</text>
</comment>
<name>A0A8I0WUE9_9GAMM</name>
<evidence type="ECO:0000256" key="5">
    <source>
        <dbReference type="ARBA" id="ARBA00023136"/>
    </source>
</evidence>
<proteinExistence type="predicted"/>
<dbReference type="GO" id="GO:0005886">
    <property type="term" value="C:plasma membrane"/>
    <property type="evidence" value="ECO:0007669"/>
    <property type="project" value="UniProtKB-SubCell"/>
</dbReference>